<feature type="transmembrane region" description="Helical" evidence="7">
    <location>
        <begin position="84"/>
        <end position="102"/>
    </location>
</feature>
<keyword evidence="6 7" id="KW-0472">Membrane</keyword>
<evidence type="ECO:0000256" key="4">
    <source>
        <dbReference type="ARBA" id="ARBA00022692"/>
    </source>
</evidence>
<dbReference type="GO" id="GO:0015093">
    <property type="term" value="F:ferrous iron transmembrane transporter activity"/>
    <property type="evidence" value="ECO:0007669"/>
    <property type="project" value="TreeGrafter"/>
</dbReference>
<dbReference type="Gene3D" id="3.30.70.1350">
    <property type="entry name" value="Cation efflux protein, cytoplasmic domain"/>
    <property type="match status" value="1"/>
</dbReference>
<feature type="domain" description="Cation efflux protein cytoplasmic" evidence="9">
    <location>
        <begin position="213"/>
        <end position="287"/>
    </location>
</feature>
<dbReference type="Pfam" id="PF01545">
    <property type="entry name" value="Cation_efflux"/>
    <property type="match status" value="1"/>
</dbReference>
<comment type="caution">
    <text evidence="10">The sequence shown here is derived from an EMBL/GenBank/DDBJ whole genome shotgun (WGS) entry which is preliminary data.</text>
</comment>
<dbReference type="FunFam" id="1.20.1510.10:FF:000006">
    <property type="entry name" value="Divalent cation efflux transporter"/>
    <property type="match status" value="1"/>
</dbReference>
<accession>A0A371ATN3</accession>
<dbReference type="GO" id="GO:0005886">
    <property type="term" value="C:plasma membrane"/>
    <property type="evidence" value="ECO:0007669"/>
    <property type="project" value="TreeGrafter"/>
</dbReference>
<feature type="transmembrane region" description="Helical" evidence="7">
    <location>
        <begin position="12"/>
        <end position="32"/>
    </location>
</feature>
<evidence type="ECO:0000313" key="10">
    <source>
        <dbReference type="EMBL" id="RDU22889.1"/>
    </source>
</evidence>
<comment type="similarity">
    <text evidence="2">Belongs to the cation diffusion facilitator (CDF) transporter (TC 2.A.4) family.</text>
</comment>
<evidence type="ECO:0000256" key="1">
    <source>
        <dbReference type="ARBA" id="ARBA00004141"/>
    </source>
</evidence>
<dbReference type="InterPro" id="IPR002524">
    <property type="entry name" value="Cation_efflux"/>
</dbReference>
<dbReference type="GO" id="GO:0015341">
    <property type="term" value="F:zinc efflux antiporter activity"/>
    <property type="evidence" value="ECO:0007669"/>
    <property type="project" value="TreeGrafter"/>
</dbReference>
<keyword evidence="3" id="KW-0813">Transport</keyword>
<evidence type="ECO:0000256" key="2">
    <source>
        <dbReference type="ARBA" id="ARBA00008114"/>
    </source>
</evidence>
<evidence type="ECO:0000259" key="9">
    <source>
        <dbReference type="Pfam" id="PF16916"/>
    </source>
</evidence>
<evidence type="ECO:0000259" key="8">
    <source>
        <dbReference type="Pfam" id="PF01545"/>
    </source>
</evidence>
<dbReference type="EMBL" id="QRCT01000034">
    <property type="protein sequence ID" value="RDU22889.1"/>
    <property type="molecule type" value="Genomic_DNA"/>
</dbReference>
<keyword evidence="11" id="KW-1185">Reference proteome</keyword>
<feature type="transmembrane region" description="Helical" evidence="7">
    <location>
        <begin position="114"/>
        <end position="136"/>
    </location>
</feature>
<dbReference type="AlphaFoldDB" id="A0A371ATN3"/>
<dbReference type="Gene3D" id="1.20.1510.10">
    <property type="entry name" value="Cation efflux protein transmembrane domain"/>
    <property type="match status" value="1"/>
</dbReference>
<dbReference type="InterPro" id="IPR050291">
    <property type="entry name" value="CDF_Transporter"/>
</dbReference>
<evidence type="ECO:0000256" key="6">
    <source>
        <dbReference type="ARBA" id="ARBA00023136"/>
    </source>
</evidence>
<evidence type="ECO:0000256" key="3">
    <source>
        <dbReference type="ARBA" id="ARBA00022448"/>
    </source>
</evidence>
<dbReference type="SUPFAM" id="SSF161111">
    <property type="entry name" value="Cation efflux protein transmembrane domain-like"/>
    <property type="match status" value="1"/>
</dbReference>
<dbReference type="GO" id="GO:0006882">
    <property type="term" value="P:intracellular zinc ion homeostasis"/>
    <property type="evidence" value="ECO:0007669"/>
    <property type="project" value="TreeGrafter"/>
</dbReference>
<dbReference type="PANTHER" id="PTHR43840:SF15">
    <property type="entry name" value="MITOCHONDRIAL METAL TRANSPORTER 1-RELATED"/>
    <property type="match status" value="1"/>
</dbReference>
<dbReference type="SUPFAM" id="SSF160240">
    <property type="entry name" value="Cation efflux protein cytoplasmic domain-like"/>
    <property type="match status" value="1"/>
</dbReference>
<dbReference type="InterPro" id="IPR027469">
    <property type="entry name" value="Cation_efflux_TMD_sf"/>
</dbReference>
<keyword evidence="5 7" id="KW-1133">Transmembrane helix</keyword>
<dbReference type="Proteomes" id="UP000255036">
    <property type="component" value="Unassembled WGS sequence"/>
</dbReference>
<sequence length="296" mass="32702">MKKDNYKRVKQVLYIILVANIIVALLKIAIGLITKSASLLSDGIHSLSDASSNIVGLVGICLASKPKDKEHPYGHNKFETLSGLFISGMLFIVGGKIVLSAINRLKNPVIPKITILSLIILIVTLLINILVSIFEYKKGKELNSLILISDSMHTRSDIYVSIGVLITLIGIKFGVPVYIDSISSLIVAGFIIHAAYEIYKENSGVLVDRVVVDTEEIKAIVLDFEQVKDIHKIRSRGSQNNLYIDMHIMVDPDLTIKDSHDMVHDIEDAIKVNLNQSAQVIAHLEPYIPNESVTLK</sequence>
<evidence type="ECO:0000313" key="11">
    <source>
        <dbReference type="Proteomes" id="UP000255036"/>
    </source>
</evidence>
<gene>
    <name evidence="10" type="ORF">DWV06_10970</name>
</gene>
<evidence type="ECO:0000256" key="7">
    <source>
        <dbReference type="SAM" id="Phobius"/>
    </source>
</evidence>
<dbReference type="NCBIfam" id="TIGR01297">
    <property type="entry name" value="CDF"/>
    <property type="match status" value="1"/>
</dbReference>
<reference evidence="10 11" key="1">
    <citation type="submission" date="2018-07" db="EMBL/GenBank/DDBJ databases">
        <title>Anaerosacharophilus polymeroproducens gen. nov. sp. nov., an anaerobic bacterium isolated from salt field.</title>
        <authorList>
            <person name="Kim W."/>
            <person name="Yang S.-H."/>
            <person name="Oh J."/>
            <person name="Lee J.-H."/>
            <person name="Kwon K.K."/>
        </authorList>
    </citation>
    <scope>NUCLEOTIDE SEQUENCE [LARGE SCALE GENOMIC DNA]</scope>
    <source>
        <strain evidence="10 11">MCWD5</strain>
    </source>
</reference>
<dbReference type="GO" id="GO:0015086">
    <property type="term" value="F:cadmium ion transmembrane transporter activity"/>
    <property type="evidence" value="ECO:0007669"/>
    <property type="project" value="TreeGrafter"/>
</dbReference>
<feature type="domain" description="Cation efflux protein transmembrane" evidence="8">
    <location>
        <begin position="13"/>
        <end position="206"/>
    </location>
</feature>
<dbReference type="PANTHER" id="PTHR43840">
    <property type="entry name" value="MITOCHONDRIAL METAL TRANSPORTER 1-RELATED"/>
    <property type="match status" value="1"/>
</dbReference>
<dbReference type="InterPro" id="IPR036837">
    <property type="entry name" value="Cation_efflux_CTD_sf"/>
</dbReference>
<name>A0A371ATN3_9FIRM</name>
<feature type="transmembrane region" description="Helical" evidence="7">
    <location>
        <begin position="157"/>
        <end position="175"/>
    </location>
</feature>
<evidence type="ECO:0000256" key="5">
    <source>
        <dbReference type="ARBA" id="ARBA00022989"/>
    </source>
</evidence>
<dbReference type="OrthoDB" id="9806522at2"/>
<protein>
    <submittedName>
        <fullName evidence="10">Cation transporter</fullName>
    </submittedName>
</protein>
<organism evidence="10 11">
    <name type="scientific">Anaerosacchariphilus polymeriproducens</name>
    <dbReference type="NCBI Taxonomy" id="1812858"/>
    <lineage>
        <taxon>Bacteria</taxon>
        <taxon>Bacillati</taxon>
        <taxon>Bacillota</taxon>
        <taxon>Clostridia</taxon>
        <taxon>Lachnospirales</taxon>
        <taxon>Lachnospiraceae</taxon>
        <taxon>Anaerosacchariphilus</taxon>
    </lineage>
</organism>
<comment type="subcellular location">
    <subcellularLocation>
        <location evidence="1">Membrane</location>
        <topology evidence="1">Multi-pass membrane protein</topology>
    </subcellularLocation>
</comment>
<dbReference type="InterPro" id="IPR027470">
    <property type="entry name" value="Cation_efflux_CTD"/>
</dbReference>
<dbReference type="InterPro" id="IPR058533">
    <property type="entry name" value="Cation_efflux_TM"/>
</dbReference>
<proteinExistence type="inferred from homology"/>
<dbReference type="Pfam" id="PF16916">
    <property type="entry name" value="ZT_dimer"/>
    <property type="match status" value="1"/>
</dbReference>
<dbReference type="RefSeq" id="WP_115482232.1">
    <property type="nucleotide sequence ID" value="NZ_QRCT01000034.1"/>
</dbReference>
<keyword evidence="4 7" id="KW-0812">Transmembrane</keyword>